<sequence length="19" mass="2081">GYTGVITTTFPIQNIQSQL</sequence>
<organism evidence="1 2">
    <name type="scientific">Penicillium nordicum</name>
    <dbReference type="NCBI Taxonomy" id="229535"/>
    <lineage>
        <taxon>Eukaryota</taxon>
        <taxon>Fungi</taxon>
        <taxon>Dikarya</taxon>
        <taxon>Ascomycota</taxon>
        <taxon>Pezizomycotina</taxon>
        <taxon>Eurotiomycetes</taxon>
        <taxon>Eurotiomycetidae</taxon>
        <taxon>Eurotiales</taxon>
        <taxon>Aspergillaceae</taxon>
        <taxon>Penicillium</taxon>
    </lineage>
</organism>
<comment type="caution">
    <text evidence="1">The sequence shown here is derived from an EMBL/GenBank/DDBJ whole genome shotgun (WGS) entry which is preliminary data.</text>
</comment>
<keyword evidence="2" id="KW-1185">Reference proteome</keyword>
<name>A0A0M8P017_9EURO</name>
<dbReference type="Proteomes" id="UP000037696">
    <property type="component" value="Unassembled WGS sequence"/>
</dbReference>
<feature type="non-terminal residue" evidence="1">
    <location>
        <position position="1"/>
    </location>
</feature>
<proteinExistence type="predicted"/>
<accession>A0A0M8P017</accession>
<evidence type="ECO:0000313" key="1">
    <source>
        <dbReference type="EMBL" id="KOS38504.1"/>
    </source>
</evidence>
<dbReference type="AlphaFoldDB" id="A0A0M8P017"/>
<reference evidence="1 2" key="1">
    <citation type="submission" date="2015-08" db="EMBL/GenBank/DDBJ databases">
        <title>Genome sequencing of Penicillium nordicum.</title>
        <authorList>
            <person name="Nguyen H.D."/>
            <person name="Seifert K.A."/>
        </authorList>
    </citation>
    <scope>NUCLEOTIDE SEQUENCE [LARGE SCALE GENOMIC DNA]</scope>
    <source>
        <strain evidence="1 2">DAOMC 185683</strain>
    </source>
</reference>
<evidence type="ECO:0000313" key="2">
    <source>
        <dbReference type="Proteomes" id="UP000037696"/>
    </source>
</evidence>
<gene>
    <name evidence="1" type="ORF">ACN38_g10658</name>
</gene>
<dbReference type="EMBL" id="LHQQ01000249">
    <property type="protein sequence ID" value="KOS38504.1"/>
    <property type="molecule type" value="Genomic_DNA"/>
</dbReference>
<protein>
    <submittedName>
        <fullName evidence="1">Uncharacterized protein</fullName>
    </submittedName>
</protein>